<proteinExistence type="predicted"/>
<name>A0ABR0Q232_GOSAR</name>
<comment type="caution">
    <text evidence="1">The sequence shown here is derived from an EMBL/GenBank/DDBJ whole genome shotgun (WGS) entry which is preliminary data.</text>
</comment>
<protein>
    <submittedName>
        <fullName evidence="1">Uncharacterized protein</fullName>
    </submittedName>
</protein>
<organism evidence="1 2">
    <name type="scientific">Gossypium arboreum</name>
    <name type="common">Tree cotton</name>
    <name type="synonym">Gossypium nanking</name>
    <dbReference type="NCBI Taxonomy" id="29729"/>
    <lineage>
        <taxon>Eukaryota</taxon>
        <taxon>Viridiplantae</taxon>
        <taxon>Streptophyta</taxon>
        <taxon>Embryophyta</taxon>
        <taxon>Tracheophyta</taxon>
        <taxon>Spermatophyta</taxon>
        <taxon>Magnoliopsida</taxon>
        <taxon>eudicotyledons</taxon>
        <taxon>Gunneridae</taxon>
        <taxon>Pentapetalae</taxon>
        <taxon>rosids</taxon>
        <taxon>malvids</taxon>
        <taxon>Malvales</taxon>
        <taxon>Malvaceae</taxon>
        <taxon>Malvoideae</taxon>
        <taxon>Gossypium</taxon>
    </lineage>
</organism>
<reference evidence="1 2" key="1">
    <citation type="submission" date="2023-03" db="EMBL/GenBank/DDBJ databases">
        <title>WGS of Gossypium arboreum.</title>
        <authorList>
            <person name="Yu D."/>
        </authorList>
    </citation>
    <scope>NUCLEOTIDE SEQUENCE [LARGE SCALE GENOMIC DNA]</scope>
    <source>
        <tissue evidence="1">Leaf</tissue>
    </source>
</reference>
<keyword evidence="2" id="KW-1185">Reference proteome</keyword>
<dbReference type="EMBL" id="JARKNE010000005">
    <property type="protein sequence ID" value="KAK5833204.1"/>
    <property type="molecule type" value="Genomic_DNA"/>
</dbReference>
<accession>A0ABR0Q232</accession>
<sequence length="151" mass="17266">MEITFQGLSEYKESLSGKNKHRAVVVEENQNLNIVVVERERGGGSLDLKFLYCGLTLWEPGCKEKGVIMGFIKSNGRADKEVVVIGRWLSHSSFPKLVKENWIFNGTLKETIDNFTNEAKKWNSNTFSNLSKRKKETIARIKGVQWSLEEK</sequence>
<gene>
    <name evidence="1" type="ORF">PVK06_017021</name>
</gene>
<dbReference type="Proteomes" id="UP001358586">
    <property type="component" value="Chromosome 5"/>
</dbReference>
<evidence type="ECO:0000313" key="1">
    <source>
        <dbReference type="EMBL" id="KAK5833204.1"/>
    </source>
</evidence>
<evidence type="ECO:0000313" key="2">
    <source>
        <dbReference type="Proteomes" id="UP001358586"/>
    </source>
</evidence>